<dbReference type="RefSeq" id="WP_197671636.1">
    <property type="nucleotide sequence ID" value="NZ_LT158599.1"/>
</dbReference>
<dbReference type="OrthoDB" id="351255at2157"/>
<dbReference type="AlphaFoldDB" id="A0A0X3BHV2"/>
<dbReference type="GeneID" id="60510423"/>
<dbReference type="Pfam" id="PF18742">
    <property type="entry name" value="DpnII-MboI"/>
    <property type="match status" value="1"/>
</dbReference>
<dbReference type="Proteomes" id="UP000069850">
    <property type="component" value="Chromosome 1"/>
</dbReference>
<reference evidence="1 2" key="1">
    <citation type="submission" date="2016-01" db="EMBL/GenBank/DDBJ databases">
        <authorList>
            <person name="Manzoor S."/>
        </authorList>
    </citation>
    <scope>NUCLEOTIDE SEQUENCE [LARGE SCALE GENOMIC DNA]</scope>
    <source>
        <strain evidence="1">Methanoculleus sp MAB1</strain>
    </source>
</reference>
<name>A0A0X3BHV2_9EURY</name>
<evidence type="ECO:0000313" key="2">
    <source>
        <dbReference type="Proteomes" id="UP000069850"/>
    </source>
</evidence>
<organism evidence="1 2">
    <name type="scientific">Methanoculleus bourgensis</name>
    <dbReference type="NCBI Taxonomy" id="83986"/>
    <lineage>
        <taxon>Archaea</taxon>
        <taxon>Methanobacteriati</taxon>
        <taxon>Methanobacteriota</taxon>
        <taxon>Stenosarchaea group</taxon>
        <taxon>Methanomicrobia</taxon>
        <taxon>Methanomicrobiales</taxon>
        <taxon>Methanomicrobiaceae</taxon>
        <taxon>Methanoculleus</taxon>
    </lineage>
</organism>
<dbReference type="EMBL" id="LT158599">
    <property type="protein sequence ID" value="CVK31702.1"/>
    <property type="molecule type" value="Genomic_DNA"/>
</dbReference>
<evidence type="ECO:0000313" key="1">
    <source>
        <dbReference type="EMBL" id="CVK31702.1"/>
    </source>
</evidence>
<dbReference type="KEGG" id="mema:MMAB1_0485"/>
<sequence length="259" mass="30202">MSYPQKSNRSIDYLNSLIAVGENLLLIGHEYAAKNKFIEQPKTITWATQTLKFLTDLYGRDSIFAQGFAGCLNTGDRYEWACIRDGLHVLYGVQADMQREPPVEVSSGQILDNIFNRFHMAAIQLRTRRKDHSPYVIEDEYDVQDLLHALLWIHFDDIHREYWTPKYAGSSLQMDMYLKSEKTGIEVKKTRSYLTEKKLGEQILIDIPHYKQIPGCRKLIFFIYDPDTLITNRLALERDLMELSSPEFTICVMIRPKIQ</sequence>
<protein>
    <submittedName>
        <fullName evidence="1">Uncharacterized protein</fullName>
    </submittedName>
</protein>
<accession>A0A0X3BHV2</accession>
<gene>
    <name evidence="1" type="ORF">MMAB1_0485</name>
</gene>
<proteinExistence type="predicted"/>